<dbReference type="PANTHER" id="PTHR45625">
    <property type="entry name" value="PEPTIDYL-PROLYL CIS-TRANS ISOMERASE-RELATED"/>
    <property type="match status" value="1"/>
</dbReference>
<dbReference type="PANTHER" id="PTHR45625:SF2">
    <property type="entry name" value="PEPTIDYL-PROLYL CIS-TRANS ISOMERASE-LIKE 3"/>
    <property type="match status" value="1"/>
</dbReference>
<organism evidence="7 8">
    <name type="scientific">Pseudomicrostroma glucosiphilum</name>
    <dbReference type="NCBI Taxonomy" id="1684307"/>
    <lineage>
        <taxon>Eukaryota</taxon>
        <taxon>Fungi</taxon>
        <taxon>Dikarya</taxon>
        <taxon>Basidiomycota</taxon>
        <taxon>Ustilaginomycotina</taxon>
        <taxon>Exobasidiomycetes</taxon>
        <taxon>Microstromatales</taxon>
        <taxon>Microstromatales incertae sedis</taxon>
        <taxon>Pseudomicrostroma</taxon>
    </lineage>
</organism>
<evidence type="ECO:0000256" key="4">
    <source>
        <dbReference type="ARBA" id="ARBA00038286"/>
    </source>
</evidence>
<accession>A0A316UBT3</accession>
<sequence>MSLTLHTTHGPLKLELFLSSCPKTCNNFLALAASGKYDGTIFHRNLKGFMVQGGDVVSNNGKGGMSIYGGKFADEVRSSLKFNTRGLLSMASSQPNSNLSQFFITYAPLPHLDGKHTIFGKVIDGAEDGGTLDAMEGLPVDEKGRAIGGSACRIVKIDIHANPIANEAREAR</sequence>
<dbReference type="RefSeq" id="XP_025349033.1">
    <property type="nucleotide sequence ID" value="XM_025489403.1"/>
</dbReference>
<keyword evidence="3 5" id="KW-0413">Isomerase</keyword>
<comment type="function">
    <text evidence="5">PPIases accelerate the folding of proteins. It catalyzes the cis-trans isomerization of proline imidic peptide bonds in oligopeptides.</text>
</comment>
<keyword evidence="8" id="KW-1185">Reference proteome</keyword>
<dbReference type="Pfam" id="PF00160">
    <property type="entry name" value="Pro_isomerase"/>
    <property type="match status" value="1"/>
</dbReference>
<comment type="catalytic activity">
    <reaction evidence="1 5">
        <text>[protein]-peptidylproline (omega=180) = [protein]-peptidylproline (omega=0)</text>
        <dbReference type="Rhea" id="RHEA:16237"/>
        <dbReference type="Rhea" id="RHEA-COMP:10747"/>
        <dbReference type="Rhea" id="RHEA-COMP:10748"/>
        <dbReference type="ChEBI" id="CHEBI:83833"/>
        <dbReference type="ChEBI" id="CHEBI:83834"/>
        <dbReference type="EC" id="5.2.1.8"/>
    </reaction>
</comment>
<dbReference type="PIRSF" id="PIRSF001467">
    <property type="entry name" value="Peptidylpro_ismrse"/>
    <property type="match status" value="1"/>
</dbReference>
<dbReference type="Proteomes" id="UP000245942">
    <property type="component" value="Unassembled WGS sequence"/>
</dbReference>
<dbReference type="AlphaFoldDB" id="A0A316UBT3"/>
<dbReference type="EMBL" id="KZ819324">
    <property type="protein sequence ID" value="PWN21873.1"/>
    <property type="molecule type" value="Genomic_DNA"/>
</dbReference>
<protein>
    <recommendedName>
        <fullName evidence="5">Peptidyl-prolyl cis-trans isomerase</fullName>
        <shortName evidence="5">PPIase</shortName>
        <ecNumber evidence="5">5.2.1.8</ecNumber>
    </recommendedName>
</protein>
<dbReference type="InterPro" id="IPR020892">
    <property type="entry name" value="Cyclophilin-type_PPIase_CS"/>
</dbReference>
<dbReference type="PROSITE" id="PS50072">
    <property type="entry name" value="CSA_PPIASE_2"/>
    <property type="match status" value="1"/>
</dbReference>
<dbReference type="STRING" id="1684307.A0A316UBT3"/>
<dbReference type="InterPro" id="IPR029000">
    <property type="entry name" value="Cyclophilin-like_dom_sf"/>
</dbReference>
<feature type="domain" description="PPIase cyclophilin-type" evidence="6">
    <location>
        <begin position="6"/>
        <end position="145"/>
    </location>
</feature>
<comment type="similarity">
    <text evidence="4">Belongs to the cyclophilin-type PPIase family. PPIL3 subfamily.</text>
</comment>
<evidence type="ECO:0000256" key="3">
    <source>
        <dbReference type="ARBA" id="ARBA00023235"/>
    </source>
</evidence>
<dbReference type="SUPFAM" id="SSF50891">
    <property type="entry name" value="Cyclophilin-like"/>
    <property type="match status" value="1"/>
</dbReference>
<dbReference type="GO" id="GO:0071013">
    <property type="term" value="C:catalytic step 2 spliceosome"/>
    <property type="evidence" value="ECO:0007669"/>
    <property type="project" value="TreeGrafter"/>
</dbReference>
<dbReference type="Gene3D" id="2.40.100.10">
    <property type="entry name" value="Cyclophilin-like"/>
    <property type="match status" value="1"/>
</dbReference>
<name>A0A316UBT3_9BASI</name>
<dbReference type="InterPro" id="IPR002130">
    <property type="entry name" value="Cyclophilin-type_PPIase_dom"/>
</dbReference>
<keyword evidence="2 5" id="KW-0697">Rotamase</keyword>
<proteinExistence type="inferred from homology"/>
<dbReference type="PROSITE" id="PS00170">
    <property type="entry name" value="CSA_PPIASE_1"/>
    <property type="match status" value="1"/>
</dbReference>
<evidence type="ECO:0000259" key="6">
    <source>
        <dbReference type="PROSITE" id="PS50072"/>
    </source>
</evidence>
<evidence type="ECO:0000313" key="7">
    <source>
        <dbReference type="EMBL" id="PWN21873.1"/>
    </source>
</evidence>
<evidence type="ECO:0000256" key="2">
    <source>
        <dbReference type="ARBA" id="ARBA00023110"/>
    </source>
</evidence>
<dbReference type="PRINTS" id="PR00153">
    <property type="entry name" value="CSAPPISMRASE"/>
</dbReference>
<dbReference type="GO" id="GO:0003755">
    <property type="term" value="F:peptidyl-prolyl cis-trans isomerase activity"/>
    <property type="evidence" value="ECO:0007669"/>
    <property type="project" value="UniProtKB-UniRule"/>
</dbReference>
<dbReference type="OrthoDB" id="271386at2759"/>
<dbReference type="InterPro" id="IPR024936">
    <property type="entry name" value="Cyclophilin-type_PPIase"/>
</dbReference>
<evidence type="ECO:0000256" key="5">
    <source>
        <dbReference type="RuleBase" id="RU363019"/>
    </source>
</evidence>
<dbReference type="EC" id="5.2.1.8" evidence="5"/>
<evidence type="ECO:0000256" key="1">
    <source>
        <dbReference type="ARBA" id="ARBA00000971"/>
    </source>
</evidence>
<dbReference type="InterPro" id="IPR044666">
    <property type="entry name" value="Cyclophilin_A-like"/>
</dbReference>
<evidence type="ECO:0000313" key="8">
    <source>
        <dbReference type="Proteomes" id="UP000245942"/>
    </source>
</evidence>
<reference evidence="7 8" key="1">
    <citation type="journal article" date="2018" name="Mol. Biol. Evol.">
        <title>Broad Genomic Sampling Reveals a Smut Pathogenic Ancestry of the Fungal Clade Ustilaginomycotina.</title>
        <authorList>
            <person name="Kijpornyongpan T."/>
            <person name="Mondo S.J."/>
            <person name="Barry K."/>
            <person name="Sandor L."/>
            <person name="Lee J."/>
            <person name="Lipzen A."/>
            <person name="Pangilinan J."/>
            <person name="LaButti K."/>
            <person name="Hainaut M."/>
            <person name="Henrissat B."/>
            <person name="Grigoriev I.V."/>
            <person name="Spatafora J.W."/>
            <person name="Aime M.C."/>
        </authorList>
    </citation>
    <scope>NUCLEOTIDE SEQUENCE [LARGE SCALE GENOMIC DNA]</scope>
    <source>
        <strain evidence="7 8">MCA 4718</strain>
    </source>
</reference>
<gene>
    <name evidence="7" type="ORF">BCV69DRAFT_158263</name>
</gene>
<dbReference type="GO" id="GO:0006457">
    <property type="term" value="P:protein folding"/>
    <property type="evidence" value="ECO:0007669"/>
    <property type="project" value="InterPro"/>
</dbReference>
<dbReference type="GeneID" id="37011137"/>